<accession>A0AAV9PY32</accession>
<evidence type="ECO:0000313" key="6">
    <source>
        <dbReference type="EMBL" id="KAK5530130.1"/>
    </source>
</evidence>
<dbReference type="SUPFAM" id="SSF51316">
    <property type="entry name" value="Mss4-like"/>
    <property type="match status" value="2"/>
</dbReference>
<evidence type="ECO:0000256" key="2">
    <source>
        <dbReference type="ARBA" id="ARBA00022723"/>
    </source>
</evidence>
<reference evidence="6 7" key="1">
    <citation type="submission" date="2023-06" db="EMBL/GenBank/DDBJ databases">
        <title>Black Yeasts Isolated from many extreme environments.</title>
        <authorList>
            <person name="Coleine C."/>
            <person name="Stajich J.E."/>
            <person name="Selbmann L."/>
        </authorList>
    </citation>
    <scope>NUCLEOTIDE SEQUENCE [LARGE SCALE GENOMIC DNA]</scope>
    <source>
        <strain evidence="6 7">CCFEE 5887</strain>
    </source>
</reference>
<dbReference type="PROSITE" id="PS51891">
    <property type="entry name" value="CENP_V_GFA"/>
    <property type="match status" value="2"/>
</dbReference>
<dbReference type="Gene3D" id="2.170.150.70">
    <property type="match status" value="1"/>
</dbReference>
<comment type="caution">
    <text evidence="6">The sequence shown here is derived from an EMBL/GenBank/DDBJ whole genome shotgun (WGS) entry which is preliminary data.</text>
</comment>
<dbReference type="GO" id="GO:0016846">
    <property type="term" value="F:carbon-sulfur lyase activity"/>
    <property type="evidence" value="ECO:0007669"/>
    <property type="project" value="InterPro"/>
</dbReference>
<evidence type="ECO:0000256" key="3">
    <source>
        <dbReference type="ARBA" id="ARBA00022833"/>
    </source>
</evidence>
<keyword evidence="4" id="KW-0456">Lyase</keyword>
<dbReference type="Pfam" id="PF04828">
    <property type="entry name" value="GFA"/>
    <property type="match status" value="2"/>
</dbReference>
<keyword evidence="3" id="KW-0862">Zinc</keyword>
<dbReference type="GO" id="GO:0046872">
    <property type="term" value="F:metal ion binding"/>
    <property type="evidence" value="ECO:0007669"/>
    <property type="project" value="UniProtKB-KW"/>
</dbReference>
<keyword evidence="7" id="KW-1185">Reference proteome</keyword>
<dbReference type="PANTHER" id="PTHR33337">
    <property type="entry name" value="GFA DOMAIN-CONTAINING PROTEIN"/>
    <property type="match status" value="1"/>
</dbReference>
<gene>
    <name evidence="6" type="ORF">LTR25_009376</name>
</gene>
<proteinExistence type="inferred from homology"/>
<evidence type="ECO:0000256" key="4">
    <source>
        <dbReference type="ARBA" id="ARBA00023239"/>
    </source>
</evidence>
<comment type="similarity">
    <text evidence="1">Belongs to the Gfa family.</text>
</comment>
<feature type="domain" description="CENP-V/GFA" evidence="5">
    <location>
        <begin position="5"/>
        <end position="134"/>
    </location>
</feature>
<organism evidence="6 7">
    <name type="scientific">Vermiconidia calcicola</name>
    <dbReference type="NCBI Taxonomy" id="1690605"/>
    <lineage>
        <taxon>Eukaryota</taxon>
        <taxon>Fungi</taxon>
        <taxon>Dikarya</taxon>
        <taxon>Ascomycota</taxon>
        <taxon>Pezizomycotina</taxon>
        <taxon>Dothideomycetes</taxon>
        <taxon>Dothideomycetidae</taxon>
        <taxon>Mycosphaerellales</taxon>
        <taxon>Extremaceae</taxon>
        <taxon>Vermiconidia</taxon>
    </lineage>
</organism>
<name>A0AAV9PY32_9PEZI</name>
<dbReference type="InterPro" id="IPR006913">
    <property type="entry name" value="CENP-V/GFA"/>
</dbReference>
<dbReference type="PANTHER" id="PTHR33337:SF32">
    <property type="entry name" value="DUF636 DOMAIN PROTEIN (AFU_ORTHOLOGUE AFUA_7G04120)"/>
    <property type="match status" value="1"/>
</dbReference>
<dbReference type="Gene3D" id="3.90.1590.10">
    <property type="entry name" value="glutathione-dependent formaldehyde- activating enzyme (gfa)"/>
    <property type="match status" value="1"/>
</dbReference>
<dbReference type="EMBL" id="JAXLQG010000020">
    <property type="protein sequence ID" value="KAK5530130.1"/>
    <property type="molecule type" value="Genomic_DNA"/>
</dbReference>
<evidence type="ECO:0000256" key="1">
    <source>
        <dbReference type="ARBA" id="ARBA00005495"/>
    </source>
</evidence>
<sequence length="342" mass="38219">MPKPIQLTCLCGSINEPASLLQSQNFPVENAFCHCNRCRRTTGALGTAYVQLKGPASAKSLANATIYHTAKFEQYFCKECGCNVFVRSKTDDSWIACSGTVEIARESGEEVNVSRVTLHEHVGAANDGGIAPYLSHLGGRDVPCYLGEPEGEPMAESELRQLRERALNVPSSVDRGEALEVACHCEQVRLQIKPPQYDEKSEGWYVPPDRSKYSARLCCCRSCRLANGFTMQPWSYIPPSRIYTATGERVIFGPEAKETSQIKGLKYYQSSDSVLRSFCTTCGATVFYQSFERPYIIDVSVGVLRSNMGNALVGEWLDWDRDYVSKRDEAVDEELIRAWRKD</sequence>
<feature type="domain" description="CENP-V/GFA" evidence="5">
    <location>
        <begin position="179"/>
        <end position="320"/>
    </location>
</feature>
<dbReference type="AlphaFoldDB" id="A0AAV9PY32"/>
<dbReference type="Proteomes" id="UP001345827">
    <property type="component" value="Unassembled WGS sequence"/>
</dbReference>
<evidence type="ECO:0000259" key="5">
    <source>
        <dbReference type="PROSITE" id="PS51891"/>
    </source>
</evidence>
<dbReference type="InterPro" id="IPR011057">
    <property type="entry name" value="Mss4-like_sf"/>
</dbReference>
<keyword evidence="2" id="KW-0479">Metal-binding</keyword>
<evidence type="ECO:0000313" key="7">
    <source>
        <dbReference type="Proteomes" id="UP001345827"/>
    </source>
</evidence>
<protein>
    <recommendedName>
        <fullName evidence="5">CENP-V/GFA domain-containing protein</fullName>
    </recommendedName>
</protein>